<feature type="domain" description="Ubiquitin-like" evidence="2">
    <location>
        <begin position="165"/>
        <end position="240"/>
    </location>
</feature>
<sequence length="1901" mass="210326">MSEEPSQRMESDSGESDSEDQPLLLPFASTGASEDVPGPSGSAPGASVASGPSEAAPFGASGAFRPYVAPELPEGSRRPTTASVVSLLPTYHAAQPGPSGSSDDDDDDLEGTLDNMLQAYLSARSSEDPRSQTERTVARWAAAAAEEPNGPGPVVPGAAEDEQQVQVTVKTLDDREVSVTIGRNQPVQQLIDEARRQLNVTTGNQRIIFGGRVLNSTWTLQNAGITNGQTVHMIDRGPSGANDRPNINVPRLAPPGAHGHGHSILANHPHLMYRSMNGQMLPPPPPRSESPPAGYPYMRVPCKLGGPGGRTVLHARISSNVIEQRALPLILRQIRGGRSQNINLPFFMQDPAFIVWNFKIIETPIFRPRETFEAIVRQAINSVPYVADAVKQNIAFNWETSTMVLKVHFPEIPSHIPSPALERMNFLAFWTDHLTLFINKIEEADGLHDAVRQVLYQVQKKQSVDGLTDLGRDQRCSALNEIIREFEKMWAGLSHMRDYERDRFLKFQPIYGEDYRRLKFEQHAESSRNPLFVMRHALDVELIDVIRDFRRQQRRFSNLEELLDLLNESGALKFVRDSMAGPTVDYRLRALSMFFHYMQRARHLVGHMTHLVSELDVPILTPGSPQRILPHYAVNLLTVPIPYSASLSFHMTSSPEDTSVDTIPVNQIMPPPRTCSDIASPEWPHLPFYPPSVSADMAQSPARLVEPRARGVDLRHAFAPGNIRPIGPNTHTTPEDIFSGMSINDMLNLRPEQVEAILTQNMNIIERTTGHAPSSAVANPAISAAAAIRPRRIVTSTAGDTPSVPVETQPPPGNAAHRQEPQGPGPRYTTGRFNVHPDARGPDTPTLAPFPVQVEPRELQRIAKNIASRYREEALQRIATMLTTRFTAESWDTRINNLPLCTLRECIAVALELLASAGNDVEHSKNLMLALVRDEEVLVRAIAECVKSLFGRGEFPTHVARIIMPRSEAAGSRHDYESPDHLEESDEYDGMVVRMPSDVSQPQSGDLRAIRERRMRRREMMERNQQGPSTSIPSTSTALPTGPSFNEEDAADIRAGRLPTRPRRIVRETVHPTPARAASPTQISVTFTATAHPIHHHHHHHHHHPPGPPPPPTLPPGLPTAMAAAFQAALQDVHDDDDDTPRILRTTWLAAQNSSPPPPPNRSAGSSASSSFSGVVHLPRGSWYERQVVSPSLTTRGMMDFDLEADLEQASTSSAAGSSAALSSAAAPTSSAAEGRSQSAPNTTHASPIRQQRGDPMRRIGEMMHHPRDFQSAYVDGPLPQRRPRRNPSPKPMVAIDPFMACSNRFCELNMHSMTGNQETERFTMQSNMPDDEFLRHIQVILGGFSRKNESKLTILTHCSALFRQKNFAPTFDRRPPCVPESDSDYNYTVKKSESGELKFDSVQEFEKFVQTAVRSLYATCIDSDSLITLNMNAIAGHAPSNHSDLFMAVRQFLNPNTPPAPPPSTREHLQQMENRQRQADAVRHAAGMMAQLRGAPPPFPVTGPATIGSIPINPSMAELEILESGRIASLLSFLGEYMQNEENPRPTGVFGMLMELTYERLTAHEYAQLARPSTAPNVLMEYAQEMQASIRGRYLDGRMVVSNGELHEIAARIANQEEFFERFLMENPDRMPQRFQLGPDASHTVSTAWAFRQVEIGYVKSLLALAMHLQNPRLIAQLVIKFTHDYLYRNLGVFYRLANRDINQLSTIMRQPLARYFTTIRYRGFQLSPLHFSAAFEDWSFVINRWLVLYSASFEEAPFSEFLMMCSLGTDWNELETFQQHQSSPISSIPTTPGTATPLDASVFNSRERLAAAGSSTASLNSLNTPNTSSTIAAASTATANNSRKRNHTGRQERTPDTVDMVVAPLMTSLTTSVEGSSTSSGSSGLSTSASAFEDHPMEE</sequence>
<dbReference type="OMA" id="TRHDFAQ"/>
<feature type="region of interest" description="Disordered" evidence="1">
    <location>
        <begin position="795"/>
        <end position="830"/>
    </location>
</feature>
<feature type="compositionally biased region" description="Acidic residues" evidence="1">
    <location>
        <begin position="102"/>
        <end position="111"/>
    </location>
</feature>
<organism evidence="3 4">
    <name type="scientific">Caenorhabditis briggsae</name>
    <dbReference type="NCBI Taxonomy" id="6238"/>
    <lineage>
        <taxon>Eukaryota</taxon>
        <taxon>Metazoa</taxon>
        <taxon>Ecdysozoa</taxon>
        <taxon>Nematoda</taxon>
        <taxon>Chromadorea</taxon>
        <taxon>Rhabditida</taxon>
        <taxon>Rhabditina</taxon>
        <taxon>Rhabditomorpha</taxon>
        <taxon>Rhabditoidea</taxon>
        <taxon>Rhabditidae</taxon>
        <taxon>Peloderinae</taxon>
        <taxon>Caenorhabditis</taxon>
    </lineage>
</organism>
<dbReference type="CDD" id="cd17039">
    <property type="entry name" value="Ubl_ubiquitin_like"/>
    <property type="match status" value="1"/>
</dbReference>
<feature type="compositionally biased region" description="Pro residues" evidence="1">
    <location>
        <begin position="1106"/>
        <end position="1118"/>
    </location>
</feature>
<reference evidence="3 4" key="2">
    <citation type="journal article" date="2011" name="PLoS Genet.">
        <title>Caenorhabditis briggsae recombinant inbred line genotypes reveal inter-strain incompatibility and the evolution of recombination.</title>
        <authorList>
            <person name="Ross J.A."/>
            <person name="Koboldt D.C."/>
            <person name="Staisch J.E."/>
            <person name="Chamberlin H.M."/>
            <person name="Gupta B.P."/>
            <person name="Miller R.D."/>
            <person name="Baird S.E."/>
            <person name="Haag E.S."/>
        </authorList>
    </citation>
    <scope>NUCLEOTIDE SEQUENCE [LARGE SCALE GENOMIC DNA]</scope>
    <source>
        <strain evidence="3 4">AF16</strain>
    </source>
</reference>
<feature type="region of interest" description="Disordered" evidence="1">
    <location>
        <begin position="1149"/>
        <end position="1175"/>
    </location>
</feature>
<feature type="compositionally biased region" description="Basic and acidic residues" evidence="1">
    <location>
        <begin position="1"/>
        <end position="11"/>
    </location>
</feature>
<dbReference type="HOGENOM" id="CLU_243574_0_0_1"/>
<dbReference type="FunCoup" id="A8XF46">
    <property type="interactions" value="1320"/>
</dbReference>
<evidence type="ECO:0000313" key="3">
    <source>
        <dbReference type="EMBL" id="CAP31268.2"/>
    </source>
</evidence>
<evidence type="ECO:0000313" key="5">
    <source>
        <dbReference type="WormBase" id="CBG12265a"/>
    </source>
</evidence>
<dbReference type="CTD" id="8584673"/>
<dbReference type="EMBL" id="HE600962">
    <property type="protein sequence ID" value="CAP31268.2"/>
    <property type="molecule type" value="Genomic_DNA"/>
</dbReference>
<accession>A8XF46</accession>
<dbReference type="eggNOG" id="KOG4248">
    <property type="taxonomic scope" value="Eukaryota"/>
</dbReference>
<dbReference type="SMART" id="SM00213">
    <property type="entry name" value="UBQ"/>
    <property type="match status" value="1"/>
</dbReference>
<dbReference type="PROSITE" id="PS50053">
    <property type="entry name" value="UBIQUITIN_2"/>
    <property type="match status" value="1"/>
</dbReference>
<feature type="region of interest" description="Disordered" evidence="1">
    <location>
        <begin position="1271"/>
        <end position="1292"/>
    </location>
</feature>
<feature type="compositionally biased region" description="Low complexity" evidence="1">
    <location>
        <begin position="37"/>
        <end position="57"/>
    </location>
</feature>
<dbReference type="KEGG" id="cbr:CBG_12265"/>
<dbReference type="FunFam" id="3.10.20.90:FF:000470">
    <property type="entry name" value="Protein CBG12265"/>
    <property type="match status" value="1"/>
</dbReference>
<dbReference type="GO" id="GO:0071818">
    <property type="term" value="C:BAT3 complex"/>
    <property type="evidence" value="ECO:0000318"/>
    <property type="project" value="GO_Central"/>
</dbReference>
<dbReference type="PANTHER" id="PTHR15204:SF0">
    <property type="entry name" value="LARGE PROLINE-RICH PROTEIN BAG6"/>
    <property type="match status" value="1"/>
</dbReference>
<feature type="region of interest" description="Disordered" evidence="1">
    <location>
        <begin position="1226"/>
        <end position="1254"/>
    </location>
</feature>
<dbReference type="GO" id="GO:0031593">
    <property type="term" value="F:polyubiquitin modification-dependent protein binding"/>
    <property type="evidence" value="ECO:0000318"/>
    <property type="project" value="GO_Central"/>
</dbReference>
<dbReference type="Gene3D" id="3.10.20.90">
    <property type="entry name" value="Phosphatidylinositol 3-kinase Catalytic Subunit, Chain A, domain 1"/>
    <property type="match status" value="1"/>
</dbReference>
<feature type="region of interest" description="Disordered" evidence="1">
    <location>
        <begin position="1"/>
        <end position="111"/>
    </location>
</feature>
<feature type="region of interest" description="Disordered" evidence="1">
    <location>
        <begin position="1837"/>
        <end position="1901"/>
    </location>
</feature>
<evidence type="ECO:0000313" key="4">
    <source>
        <dbReference type="Proteomes" id="UP000008549"/>
    </source>
</evidence>
<protein>
    <submittedName>
        <fullName evidence="3">Protein CBG12265</fullName>
    </submittedName>
</protein>
<feature type="compositionally biased region" description="Low complexity" evidence="1">
    <location>
        <begin position="1869"/>
        <end position="1893"/>
    </location>
</feature>
<dbReference type="STRING" id="6238.A8XF46"/>
<dbReference type="InParanoid" id="A8XF46"/>
<dbReference type="InterPro" id="IPR000626">
    <property type="entry name" value="Ubiquitin-like_dom"/>
</dbReference>
<evidence type="ECO:0000259" key="2">
    <source>
        <dbReference type="PROSITE" id="PS50053"/>
    </source>
</evidence>
<dbReference type="InterPro" id="IPR029071">
    <property type="entry name" value="Ubiquitin-like_domsf"/>
</dbReference>
<feature type="compositionally biased region" description="Low complexity" evidence="1">
    <location>
        <begin position="1162"/>
        <end position="1174"/>
    </location>
</feature>
<dbReference type="Pfam" id="PF00240">
    <property type="entry name" value="ubiquitin"/>
    <property type="match status" value="1"/>
</dbReference>
<feature type="compositionally biased region" description="Basic residues" evidence="1">
    <location>
        <begin position="1093"/>
        <end position="1105"/>
    </location>
</feature>
<dbReference type="GeneID" id="8584673"/>
<dbReference type="SUPFAM" id="SSF54236">
    <property type="entry name" value="Ubiquitin-like"/>
    <property type="match status" value="1"/>
</dbReference>
<name>A8XF46_CAEBR</name>
<proteinExistence type="predicted"/>
<feature type="compositionally biased region" description="Polar residues" evidence="1">
    <location>
        <begin position="1236"/>
        <end position="1250"/>
    </location>
</feature>
<dbReference type="WormBase" id="CBG12265a">
    <property type="protein sequence ID" value="CBP22664"/>
    <property type="gene ID" value="WBGene00033238"/>
</dbReference>
<dbReference type="PANTHER" id="PTHR15204">
    <property type="entry name" value="LARGE PROLINE-RICH PROTEIN BAG6"/>
    <property type="match status" value="1"/>
</dbReference>
<dbReference type="GO" id="GO:0036503">
    <property type="term" value="P:ERAD pathway"/>
    <property type="evidence" value="ECO:0000318"/>
    <property type="project" value="GO_Central"/>
</dbReference>
<dbReference type="RefSeq" id="XP_045094811.1">
    <property type="nucleotide sequence ID" value="XM_045244535.1"/>
</dbReference>
<keyword evidence="4" id="KW-1185">Reference proteome</keyword>
<dbReference type="Proteomes" id="UP000008549">
    <property type="component" value="Unassembled WGS sequence"/>
</dbReference>
<dbReference type="GO" id="GO:0051787">
    <property type="term" value="F:misfolded protein binding"/>
    <property type="evidence" value="ECO:0000318"/>
    <property type="project" value="GO_Central"/>
</dbReference>
<feature type="region of interest" description="Disordered" evidence="1">
    <location>
        <begin position="1021"/>
        <end position="1079"/>
    </location>
</feature>
<feature type="compositionally biased region" description="Polar residues" evidence="1">
    <location>
        <begin position="1024"/>
        <end position="1039"/>
    </location>
</feature>
<reference evidence="3 4" key="1">
    <citation type="journal article" date="2003" name="PLoS Biol.">
        <title>The genome sequence of Caenorhabditis briggsae: a platform for comparative genomics.</title>
        <authorList>
            <person name="Stein L.D."/>
            <person name="Bao Z."/>
            <person name="Blasiar D."/>
            <person name="Blumenthal T."/>
            <person name="Brent M.R."/>
            <person name="Chen N."/>
            <person name="Chinwalla A."/>
            <person name="Clarke L."/>
            <person name="Clee C."/>
            <person name="Coghlan A."/>
            <person name="Coulson A."/>
            <person name="D'Eustachio P."/>
            <person name="Fitch D.H."/>
            <person name="Fulton L.A."/>
            <person name="Fulton R.E."/>
            <person name="Griffiths-Jones S."/>
            <person name="Harris T.W."/>
            <person name="Hillier L.W."/>
            <person name="Kamath R."/>
            <person name="Kuwabara P.E."/>
            <person name="Mardis E.R."/>
            <person name="Marra M.A."/>
            <person name="Miner T.L."/>
            <person name="Minx P."/>
            <person name="Mullikin J.C."/>
            <person name="Plumb R.W."/>
            <person name="Rogers J."/>
            <person name="Schein J.E."/>
            <person name="Sohrmann M."/>
            <person name="Spieth J."/>
            <person name="Stajich J.E."/>
            <person name="Wei C."/>
            <person name="Willey D."/>
            <person name="Wilson R.K."/>
            <person name="Durbin R."/>
            <person name="Waterston R.H."/>
        </authorList>
    </citation>
    <scope>NUCLEOTIDE SEQUENCE [LARGE SCALE GENOMIC DNA]</scope>
    <source>
        <strain evidence="3 4">AF16</strain>
    </source>
</reference>
<gene>
    <name evidence="3 5" type="ORF">CBG12265</name>
    <name evidence="3" type="ORF">CBG_12265</name>
</gene>
<evidence type="ECO:0000256" key="1">
    <source>
        <dbReference type="SAM" id="MobiDB-lite"/>
    </source>
</evidence>
<feature type="region of interest" description="Disordered" evidence="1">
    <location>
        <begin position="1093"/>
        <end position="1119"/>
    </location>
</feature>